<feature type="signal peptide" evidence="1">
    <location>
        <begin position="1"/>
        <end position="25"/>
    </location>
</feature>
<feature type="chain" id="PRO_5011690069" evidence="1">
    <location>
        <begin position="26"/>
        <end position="162"/>
    </location>
</feature>
<gene>
    <name evidence="3" type="ORF">SAMN05192566_2423</name>
</gene>
<evidence type="ECO:0000313" key="3">
    <source>
        <dbReference type="EMBL" id="SDK78918.1"/>
    </source>
</evidence>
<accession>A0A1G9ES68</accession>
<keyword evidence="4" id="KW-1185">Reference proteome</keyword>
<feature type="domain" description="EfeO-type cupredoxin-like" evidence="2">
    <location>
        <begin position="19"/>
        <end position="120"/>
    </location>
</feature>
<dbReference type="InterPro" id="IPR034242">
    <property type="entry name" value="MauL"/>
</dbReference>
<sequence>MPRKFATWGLYTLLGAGTLFLVSCATMNSPADSTSAPTHTMTLSDHEFAPVDFVPQAGDRILISNHSDISHSIYVTYPDGTMVNLGVQTPGKTVSWVVPKEAKGEFLLQCWIHPIIRATLDVNDTRVSSSVSPVSSVVSSGLSGQEIRNGRQNICSSRNRRA</sequence>
<organism evidence="3 4">
    <name type="scientific">Methylophilus rhizosphaerae</name>
    <dbReference type="NCBI Taxonomy" id="492660"/>
    <lineage>
        <taxon>Bacteria</taxon>
        <taxon>Pseudomonadati</taxon>
        <taxon>Pseudomonadota</taxon>
        <taxon>Betaproteobacteria</taxon>
        <taxon>Nitrosomonadales</taxon>
        <taxon>Methylophilaceae</taxon>
        <taxon>Methylophilus</taxon>
    </lineage>
</organism>
<dbReference type="PROSITE" id="PS51257">
    <property type="entry name" value="PROKAR_LIPOPROTEIN"/>
    <property type="match status" value="1"/>
</dbReference>
<dbReference type="STRING" id="492660.SAMN05192566_2423"/>
<dbReference type="CDD" id="cd04221">
    <property type="entry name" value="MauL"/>
    <property type="match status" value="1"/>
</dbReference>
<evidence type="ECO:0000313" key="4">
    <source>
        <dbReference type="Proteomes" id="UP000198629"/>
    </source>
</evidence>
<evidence type="ECO:0000256" key="1">
    <source>
        <dbReference type="SAM" id="SignalP"/>
    </source>
</evidence>
<protein>
    <submittedName>
        <fullName evidence="3">Cupredoxin-like domain-containing protein</fullName>
    </submittedName>
</protein>
<dbReference type="Proteomes" id="UP000198629">
    <property type="component" value="Unassembled WGS sequence"/>
</dbReference>
<reference evidence="4" key="1">
    <citation type="submission" date="2016-10" db="EMBL/GenBank/DDBJ databases">
        <authorList>
            <person name="Varghese N."/>
            <person name="Submissions S."/>
        </authorList>
    </citation>
    <scope>NUCLEOTIDE SEQUENCE [LARGE SCALE GENOMIC DNA]</scope>
    <source>
        <strain evidence="4">CBMB127</strain>
    </source>
</reference>
<dbReference type="InterPro" id="IPR008972">
    <property type="entry name" value="Cupredoxin"/>
</dbReference>
<dbReference type="SUPFAM" id="SSF49503">
    <property type="entry name" value="Cupredoxins"/>
    <property type="match status" value="1"/>
</dbReference>
<name>A0A1G9ES68_9PROT</name>
<proteinExistence type="predicted"/>
<evidence type="ECO:0000259" key="2">
    <source>
        <dbReference type="Pfam" id="PF13473"/>
    </source>
</evidence>
<dbReference type="InterPro" id="IPR028096">
    <property type="entry name" value="EfeO_Cupredoxin"/>
</dbReference>
<dbReference type="Pfam" id="PF13473">
    <property type="entry name" value="Cupredoxin_1"/>
    <property type="match status" value="1"/>
</dbReference>
<keyword evidence="1" id="KW-0732">Signal</keyword>
<dbReference type="Gene3D" id="2.60.40.420">
    <property type="entry name" value="Cupredoxins - blue copper proteins"/>
    <property type="match status" value="1"/>
</dbReference>
<dbReference type="AlphaFoldDB" id="A0A1G9ES68"/>
<dbReference type="EMBL" id="FNFX01000005">
    <property type="protein sequence ID" value="SDK78918.1"/>
    <property type="molecule type" value="Genomic_DNA"/>
</dbReference>